<evidence type="ECO:0000256" key="3">
    <source>
        <dbReference type="ARBA" id="ARBA00022525"/>
    </source>
</evidence>
<comment type="subcellular location">
    <subcellularLocation>
        <location evidence="1">Secreted</location>
    </subcellularLocation>
</comment>
<proteinExistence type="inferred from homology"/>
<feature type="non-terminal residue" evidence="5">
    <location>
        <position position="1"/>
    </location>
</feature>
<keyword evidence="4" id="KW-0732">Signal</keyword>
<dbReference type="Gene3D" id="2.120.10.30">
    <property type="entry name" value="TolB, C-terminal domain"/>
    <property type="match status" value="1"/>
</dbReference>
<keyword evidence="6" id="KW-1185">Reference proteome</keyword>
<evidence type="ECO:0000313" key="6">
    <source>
        <dbReference type="Proteomes" id="UP000053825"/>
    </source>
</evidence>
<dbReference type="InterPro" id="IPR011044">
    <property type="entry name" value="Quino_amine_DH_bsu"/>
</dbReference>
<dbReference type="OrthoDB" id="6624404at2759"/>
<reference evidence="5 6" key="1">
    <citation type="submission" date="2015-07" db="EMBL/GenBank/DDBJ databases">
        <title>The genome of Habropoda laboriosa.</title>
        <authorList>
            <person name="Pan H."/>
            <person name="Kapheim K."/>
        </authorList>
    </citation>
    <scope>NUCLEOTIDE SEQUENCE [LARGE SCALE GENOMIC DNA]</scope>
    <source>
        <strain evidence="5">0110345459</strain>
    </source>
</reference>
<evidence type="ECO:0000256" key="2">
    <source>
        <dbReference type="ARBA" id="ARBA00009127"/>
    </source>
</evidence>
<dbReference type="SUPFAM" id="SSF50969">
    <property type="entry name" value="YVTN repeat-like/Quinoprotein amine dehydrogenase"/>
    <property type="match status" value="1"/>
</dbReference>
<keyword evidence="3" id="KW-0964">Secreted</keyword>
<organism evidence="5 6">
    <name type="scientific">Habropoda laboriosa</name>
    <dbReference type="NCBI Taxonomy" id="597456"/>
    <lineage>
        <taxon>Eukaryota</taxon>
        <taxon>Metazoa</taxon>
        <taxon>Ecdysozoa</taxon>
        <taxon>Arthropoda</taxon>
        <taxon>Hexapoda</taxon>
        <taxon>Insecta</taxon>
        <taxon>Pterygota</taxon>
        <taxon>Neoptera</taxon>
        <taxon>Endopterygota</taxon>
        <taxon>Hymenoptera</taxon>
        <taxon>Apocrita</taxon>
        <taxon>Aculeata</taxon>
        <taxon>Apoidea</taxon>
        <taxon>Anthophila</taxon>
        <taxon>Apidae</taxon>
        <taxon>Habropoda</taxon>
    </lineage>
</organism>
<accession>A0A0L7QPN6</accession>
<evidence type="ECO:0000313" key="5">
    <source>
        <dbReference type="EMBL" id="KOC60603.1"/>
    </source>
</evidence>
<dbReference type="EMBL" id="KQ414806">
    <property type="protein sequence ID" value="KOC60603.1"/>
    <property type="molecule type" value="Genomic_DNA"/>
</dbReference>
<dbReference type="InterPro" id="IPR011042">
    <property type="entry name" value="6-blade_b-propeller_TolB-like"/>
</dbReference>
<gene>
    <name evidence="5" type="ORF">WH47_07964</name>
</gene>
<evidence type="ECO:0000256" key="4">
    <source>
        <dbReference type="ARBA" id="ARBA00022729"/>
    </source>
</evidence>
<dbReference type="AlphaFoldDB" id="A0A0L7QPN6"/>
<comment type="similarity">
    <text evidence="2">Belongs to the major royal jelly protein family.</text>
</comment>
<name>A0A0L7QPN6_9HYME</name>
<dbReference type="Proteomes" id="UP000053825">
    <property type="component" value="Unassembled WGS sequence"/>
</dbReference>
<dbReference type="Pfam" id="PF03022">
    <property type="entry name" value="MRJP"/>
    <property type="match status" value="1"/>
</dbReference>
<sequence length="287" mass="32728">TLFEAIWPESSFPLVKTSKVFSALHNKRINDGCFRTVVELDIDIRGRLWLLQVPDKSDCSARIVIYNLKRNNQLVSSTDLTKVPVKNLRSLVVDSSGYRGYVGDPGDESIIAFVPEKERWWRIRMIRGPEVPRVFSTDLAISKKNSVLYVTGSETLDLFSVNLEEMWNERNSYPCSDQKWRNVTVVWHGTKMGASSGLFCDVNDGLHYFMSSERASVRWDTKLPLKAESHTVLVQNENCPCISDYAMDGQKNLWGLVNTRCPFDTNHSLSEIHLKSRTVKIGKYSSL</sequence>
<dbReference type="InterPro" id="IPR017996">
    <property type="entry name" value="MRJP/yellow-related"/>
</dbReference>
<dbReference type="GO" id="GO:0005576">
    <property type="term" value="C:extracellular region"/>
    <property type="evidence" value="ECO:0007669"/>
    <property type="project" value="UniProtKB-SubCell"/>
</dbReference>
<protein>
    <submittedName>
        <fullName evidence="5">Uncharacterized protein</fullName>
    </submittedName>
</protein>
<evidence type="ECO:0000256" key="1">
    <source>
        <dbReference type="ARBA" id="ARBA00004613"/>
    </source>
</evidence>